<feature type="region of interest" description="Disordered" evidence="2">
    <location>
        <begin position="153"/>
        <end position="173"/>
    </location>
</feature>
<accession>A0A5A8DZK0</accession>
<dbReference type="Proteomes" id="UP000322899">
    <property type="component" value="Unassembled WGS sequence"/>
</dbReference>
<evidence type="ECO:0000313" key="4">
    <source>
        <dbReference type="EMBL" id="KAA0170144.1"/>
    </source>
</evidence>
<sequence>MADQHAADGVCMICISSMRLGSGLAVSTACGTVFHKECLAAWESASKRQGRELACPHCKSPTQCLGLRVSTDSGKPHTNQAGLPLFVREMIERLDGALATAAAAEADAKAVAEESRESLVQQAAELDARVRVREEEAIRAKLEAEEALMRARQAEGRASSERSAALKERETHERATREIALRLQRANAMVRAGKAIETENARHFTSGRDPADLSRQELEAALWSATGAFERASAKAKRAESQLRIKASAEERASAAEAKRRELESQLADSRLAEKGLRRRSAPQRP</sequence>
<dbReference type="SUPFAM" id="SSF57850">
    <property type="entry name" value="RING/U-box"/>
    <property type="match status" value="1"/>
</dbReference>
<gene>
    <name evidence="4" type="ORF">FNF27_06736</name>
</gene>
<proteinExistence type="predicted"/>
<keyword evidence="1" id="KW-0863">Zinc-finger</keyword>
<dbReference type="OrthoDB" id="10627138at2759"/>
<dbReference type="EMBL" id="VLTO01000063">
    <property type="protein sequence ID" value="KAA0170144.1"/>
    <property type="molecule type" value="Genomic_DNA"/>
</dbReference>
<protein>
    <recommendedName>
        <fullName evidence="3">RING-type domain-containing protein</fullName>
    </recommendedName>
</protein>
<dbReference type="CDD" id="cd16448">
    <property type="entry name" value="RING-H2"/>
    <property type="match status" value="1"/>
</dbReference>
<dbReference type="InterPro" id="IPR013083">
    <property type="entry name" value="Znf_RING/FYVE/PHD"/>
</dbReference>
<keyword evidence="1" id="KW-0862">Zinc</keyword>
<name>A0A5A8DZK0_CAFRO</name>
<feature type="region of interest" description="Disordered" evidence="2">
    <location>
        <begin position="244"/>
        <end position="286"/>
    </location>
</feature>
<feature type="domain" description="RING-type" evidence="3">
    <location>
        <begin position="11"/>
        <end position="59"/>
    </location>
</feature>
<dbReference type="Gene3D" id="3.30.40.10">
    <property type="entry name" value="Zinc/RING finger domain, C3HC4 (zinc finger)"/>
    <property type="match status" value="1"/>
</dbReference>
<evidence type="ECO:0000256" key="2">
    <source>
        <dbReference type="SAM" id="MobiDB-lite"/>
    </source>
</evidence>
<dbReference type="InterPro" id="IPR001841">
    <property type="entry name" value="Znf_RING"/>
</dbReference>
<evidence type="ECO:0000259" key="3">
    <source>
        <dbReference type="PROSITE" id="PS50089"/>
    </source>
</evidence>
<dbReference type="PROSITE" id="PS50089">
    <property type="entry name" value="ZF_RING_2"/>
    <property type="match status" value="1"/>
</dbReference>
<feature type="compositionally biased region" description="Basic and acidic residues" evidence="2">
    <location>
        <begin position="244"/>
        <end position="264"/>
    </location>
</feature>
<dbReference type="Pfam" id="PF13639">
    <property type="entry name" value="zf-RING_2"/>
    <property type="match status" value="1"/>
</dbReference>
<organism evidence="4 5">
    <name type="scientific">Cafeteria roenbergensis</name>
    <name type="common">Marine flagellate</name>
    <dbReference type="NCBI Taxonomy" id="33653"/>
    <lineage>
        <taxon>Eukaryota</taxon>
        <taxon>Sar</taxon>
        <taxon>Stramenopiles</taxon>
        <taxon>Bigyra</taxon>
        <taxon>Opalozoa</taxon>
        <taxon>Bicosoecida</taxon>
        <taxon>Cafeteriaceae</taxon>
        <taxon>Cafeteria</taxon>
    </lineage>
</organism>
<dbReference type="GO" id="GO:0008270">
    <property type="term" value="F:zinc ion binding"/>
    <property type="evidence" value="ECO:0007669"/>
    <property type="project" value="UniProtKB-KW"/>
</dbReference>
<keyword evidence="1" id="KW-0479">Metal-binding</keyword>
<reference evidence="4 5" key="1">
    <citation type="submission" date="2019-07" db="EMBL/GenBank/DDBJ databases">
        <title>Genomes of Cafeteria roenbergensis.</title>
        <authorList>
            <person name="Fischer M.G."/>
            <person name="Hackl T."/>
            <person name="Roman M."/>
        </authorList>
    </citation>
    <scope>NUCLEOTIDE SEQUENCE [LARGE SCALE GENOMIC DNA]</scope>
    <source>
        <strain evidence="4 5">E4-10P</strain>
    </source>
</reference>
<dbReference type="AlphaFoldDB" id="A0A5A8DZK0"/>
<evidence type="ECO:0000256" key="1">
    <source>
        <dbReference type="PROSITE-ProRule" id="PRU00175"/>
    </source>
</evidence>
<comment type="caution">
    <text evidence="4">The sequence shown here is derived from an EMBL/GenBank/DDBJ whole genome shotgun (WGS) entry which is preliminary data.</text>
</comment>
<feature type="compositionally biased region" description="Basic residues" evidence="2">
    <location>
        <begin position="277"/>
        <end position="286"/>
    </location>
</feature>
<evidence type="ECO:0000313" key="5">
    <source>
        <dbReference type="Proteomes" id="UP000322899"/>
    </source>
</evidence>